<keyword evidence="2 4" id="KW-0479">Metal-binding</keyword>
<keyword evidence="5" id="KW-0503">Monooxygenase</keyword>
<dbReference type="Proteomes" id="UP000054321">
    <property type="component" value="Unassembled WGS sequence"/>
</dbReference>
<dbReference type="HOGENOM" id="CLU_001570_14_4_1"/>
<dbReference type="Pfam" id="PF00067">
    <property type="entry name" value="p450"/>
    <property type="match status" value="1"/>
</dbReference>
<dbReference type="InterPro" id="IPR002401">
    <property type="entry name" value="Cyt_P450_E_grp-I"/>
</dbReference>
<keyword evidence="4 5" id="KW-0349">Heme</keyword>
<evidence type="ECO:0000256" key="4">
    <source>
        <dbReference type="PIRSR" id="PIRSR602401-1"/>
    </source>
</evidence>
<dbReference type="GO" id="GO:0020037">
    <property type="term" value="F:heme binding"/>
    <property type="evidence" value="ECO:0007669"/>
    <property type="project" value="InterPro"/>
</dbReference>
<dbReference type="GO" id="GO:0005506">
    <property type="term" value="F:iron ion binding"/>
    <property type="evidence" value="ECO:0007669"/>
    <property type="project" value="InterPro"/>
</dbReference>
<proteinExistence type="inferred from homology"/>
<dbReference type="Gene3D" id="1.10.630.10">
    <property type="entry name" value="Cytochrome P450"/>
    <property type="match status" value="1"/>
</dbReference>
<evidence type="ECO:0008006" key="8">
    <source>
        <dbReference type="Google" id="ProtNLM"/>
    </source>
</evidence>
<dbReference type="PRINTS" id="PR00385">
    <property type="entry name" value="P450"/>
</dbReference>
<dbReference type="PROSITE" id="PS00086">
    <property type="entry name" value="CYTOCHROME_P450"/>
    <property type="match status" value="1"/>
</dbReference>
<dbReference type="PANTHER" id="PTHR24305:SF152">
    <property type="entry name" value="P450, PUTATIVE (EUROFUNG)-RELATED"/>
    <property type="match status" value="1"/>
</dbReference>
<dbReference type="OrthoDB" id="3945418at2759"/>
<dbReference type="GO" id="GO:0016705">
    <property type="term" value="F:oxidoreductase activity, acting on paired donors, with incorporation or reduction of molecular oxygen"/>
    <property type="evidence" value="ECO:0007669"/>
    <property type="project" value="InterPro"/>
</dbReference>
<reference evidence="6 7" key="1">
    <citation type="submission" date="2014-04" db="EMBL/GenBank/DDBJ databases">
        <authorList>
            <consortium name="DOE Joint Genome Institute"/>
            <person name="Kuo A."/>
            <person name="Martino E."/>
            <person name="Perotto S."/>
            <person name="Kohler A."/>
            <person name="Nagy L.G."/>
            <person name="Floudas D."/>
            <person name="Copeland A."/>
            <person name="Barry K.W."/>
            <person name="Cichocki N."/>
            <person name="Veneault-Fourrey C."/>
            <person name="LaButti K."/>
            <person name="Lindquist E.A."/>
            <person name="Lipzen A."/>
            <person name="Lundell T."/>
            <person name="Morin E."/>
            <person name="Murat C."/>
            <person name="Sun H."/>
            <person name="Tunlid A."/>
            <person name="Henrissat B."/>
            <person name="Grigoriev I.V."/>
            <person name="Hibbett D.S."/>
            <person name="Martin F."/>
            <person name="Nordberg H.P."/>
            <person name="Cantor M.N."/>
            <person name="Hua S.X."/>
        </authorList>
    </citation>
    <scope>NUCLEOTIDE SEQUENCE [LARGE SCALE GENOMIC DNA]</scope>
    <source>
        <strain evidence="6 7">Zn</strain>
    </source>
</reference>
<keyword evidence="7" id="KW-1185">Reference proteome</keyword>
<dbReference type="PRINTS" id="PR00463">
    <property type="entry name" value="EP450I"/>
</dbReference>
<organism evidence="6 7">
    <name type="scientific">Oidiodendron maius (strain Zn)</name>
    <dbReference type="NCBI Taxonomy" id="913774"/>
    <lineage>
        <taxon>Eukaryota</taxon>
        <taxon>Fungi</taxon>
        <taxon>Dikarya</taxon>
        <taxon>Ascomycota</taxon>
        <taxon>Pezizomycotina</taxon>
        <taxon>Leotiomycetes</taxon>
        <taxon>Leotiomycetes incertae sedis</taxon>
        <taxon>Myxotrichaceae</taxon>
        <taxon>Oidiodendron</taxon>
    </lineage>
</organism>
<comment type="cofactor">
    <cofactor evidence="1 4">
        <name>heme</name>
        <dbReference type="ChEBI" id="CHEBI:30413"/>
    </cofactor>
</comment>
<protein>
    <recommendedName>
        <fullName evidence="8">Cytochrome P450</fullName>
    </recommendedName>
</protein>
<dbReference type="STRING" id="913774.A0A0C3HL12"/>
<dbReference type="InterPro" id="IPR050121">
    <property type="entry name" value="Cytochrome_P450_monoxygenase"/>
</dbReference>
<feature type="binding site" description="axial binding residue" evidence="4">
    <location>
        <position position="442"/>
    </location>
    <ligand>
        <name>heme</name>
        <dbReference type="ChEBI" id="CHEBI:30413"/>
    </ligand>
    <ligandPart>
        <name>Fe</name>
        <dbReference type="ChEBI" id="CHEBI:18248"/>
    </ligandPart>
</feature>
<dbReference type="PANTHER" id="PTHR24305">
    <property type="entry name" value="CYTOCHROME P450"/>
    <property type="match status" value="1"/>
</dbReference>
<evidence type="ECO:0000256" key="5">
    <source>
        <dbReference type="RuleBase" id="RU000461"/>
    </source>
</evidence>
<evidence type="ECO:0000256" key="1">
    <source>
        <dbReference type="ARBA" id="ARBA00001971"/>
    </source>
</evidence>
<dbReference type="InterPro" id="IPR001128">
    <property type="entry name" value="Cyt_P450"/>
</dbReference>
<reference evidence="7" key="2">
    <citation type="submission" date="2015-01" db="EMBL/GenBank/DDBJ databases">
        <title>Evolutionary Origins and Diversification of the Mycorrhizal Mutualists.</title>
        <authorList>
            <consortium name="DOE Joint Genome Institute"/>
            <consortium name="Mycorrhizal Genomics Consortium"/>
            <person name="Kohler A."/>
            <person name="Kuo A."/>
            <person name="Nagy L.G."/>
            <person name="Floudas D."/>
            <person name="Copeland A."/>
            <person name="Barry K.W."/>
            <person name="Cichocki N."/>
            <person name="Veneault-Fourrey C."/>
            <person name="LaButti K."/>
            <person name="Lindquist E.A."/>
            <person name="Lipzen A."/>
            <person name="Lundell T."/>
            <person name="Morin E."/>
            <person name="Murat C."/>
            <person name="Riley R."/>
            <person name="Ohm R."/>
            <person name="Sun H."/>
            <person name="Tunlid A."/>
            <person name="Henrissat B."/>
            <person name="Grigoriev I.V."/>
            <person name="Hibbett D.S."/>
            <person name="Martin F."/>
        </authorList>
    </citation>
    <scope>NUCLEOTIDE SEQUENCE [LARGE SCALE GENOMIC DNA]</scope>
    <source>
        <strain evidence="7">Zn</strain>
    </source>
</reference>
<accession>A0A0C3HL12</accession>
<name>A0A0C3HL12_OIDMZ</name>
<keyword evidence="5" id="KW-0560">Oxidoreductase</keyword>
<dbReference type="SUPFAM" id="SSF48264">
    <property type="entry name" value="Cytochrome P450"/>
    <property type="match status" value="1"/>
</dbReference>
<dbReference type="GO" id="GO:0004497">
    <property type="term" value="F:monooxygenase activity"/>
    <property type="evidence" value="ECO:0007669"/>
    <property type="project" value="UniProtKB-KW"/>
</dbReference>
<evidence type="ECO:0000313" key="6">
    <source>
        <dbReference type="EMBL" id="KIN08921.1"/>
    </source>
</evidence>
<dbReference type="InterPro" id="IPR036396">
    <property type="entry name" value="Cyt_P450_sf"/>
</dbReference>
<sequence length="502" mass="56428">MAWSYSFAAGLPLWLVGVAAYNVYFHPLAKVPGPKLAAVTSLYKTYFNATDASKFYLQIAKLHEQFGPVVRISPNEIHLSDPENYDKIYHIGTKFSKDPIFYGAFGYGTAAFPTPSNEIHRVRRAALNPLFSRKRVLELENIIHDKVEKVGRRIGQSAMSKTPVDLHHACRAISVDAITDYGFGNCYNLLDEEDFGIPFFDAMRELGPAVWFFQQWPFLQSLALSIPYWLAKRLSANLEAFMRLQMDCKDQILAIKEAKDRGETPKRVTIFSHLMDPKAAEGHIVPSVDDLTDEAFIILSAAQDTTGNAMTIALYETISNPEIYAAVVEEIKLTFPDPNVRLDFLTLEKLPYLTAVIKESLSRLSYGVIGRLPRVTPSGGAEFNGISIPAGTVVGMSAYMMHRDPTIFPSPDSFHPSRWLEPGAARHLEKYLVPFSKGPRQCVGMPLAYSELYITIGTLLRRYPNLKTEKLEGRSLEYEDYFAPYRPKDAKLFSVWAESGDL</sequence>
<dbReference type="InterPro" id="IPR017972">
    <property type="entry name" value="Cyt_P450_CS"/>
</dbReference>
<dbReference type="EMBL" id="KN832870">
    <property type="protein sequence ID" value="KIN08921.1"/>
    <property type="molecule type" value="Genomic_DNA"/>
</dbReference>
<gene>
    <name evidence="6" type="ORF">OIDMADRAFT_110892</name>
</gene>
<evidence type="ECO:0000256" key="2">
    <source>
        <dbReference type="ARBA" id="ARBA00022723"/>
    </source>
</evidence>
<dbReference type="AlphaFoldDB" id="A0A0C3HL12"/>
<dbReference type="CDD" id="cd11062">
    <property type="entry name" value="CYP58-like"/>
    <property type="match status" value="1"/>
</dbReference>
<keyword evidence="3 4" id="KW-0408">Iron</keyword>
<evidence type="ECO:0000256" key="3">
    <source>
        <dbReference type="ARBA" id="ARBA00023004"/>
    </source>
</evidence>
<comment type="similarity">
    <text evidence="5">Belongs to the cytochrome P450 family.</text>
</comment>
<evidence type="ECO:0000313" key="7">
    <source>
        <dbReference type="Proteomes" id="UP000054321"/>
    </source>
</evidence>
<dbReference type="InParanoid" id="A0A0C3HL12"/>